<protein>
    <submittedName>
        <fullName evidence="1">YfbM family protein</fullName>
    </submittedName>
</protein>
<dbReference type="Pfam" id="PF08974">
    <property type="entry name" value="DUF1877"/>
    <property type="match status" value="1"/>
</dbReference>
<comment type="caution">
    <text evidence="1">The sequence shown here is derived from an EMBL/GenBank/DDBJ whole genome shotgun (WGS) entry which is preliminary data.</text>
</comment>
<organism evidence="1 2">
    <name type="scientific">Paraflavisolibacter caeni</name>
    <dbReference type="NCBI Taxonomy" id="2982496"/>
    <lineage>
        <taxon>Bacteria</taxon>
        <taxon>Pseudomonadati</taxon>
        <taxon>Bacteroidota</taxon>
        <taxon>Chitinophagia</taxon>
        <taxon>Chitinophagales</taxon>
        <taxon>Chitinophagaceae</taxon>
        <taxon>Paraflavisolibacter</taxon>
    </lineage>
</organism>
<keyword evidence="2" id="KW-1185">Reference proteome</keyword>
<dbReference type="Gene3D" id="3.40.1760.10">
    <property type="entry name" value="YfbM-like super family"/>
    <property type="match status" value="1"/>
</dbReference>
<sequence length="179" mass="20291">MSQSATLYRVTSDKFKEIEKVNGKKVNPEKLSEEYSTYAGSFMALEFILSKGKDENACKLVVEIFNPGNSLGAEGMSSVNFDNVDEQALWNMIDSVSYITPERVKEINELLNSENQAKVASNYNSKELNDNGIYPWCWHDDNGDNEVFNQRHLLEDFAELKVFFSRAAADNNYVLSYVG</sequence>
<name>A0A9X2XV34_9BACT</name>
<dbReference type="InterPro" id="IPR015068">
    <property type="entry name" value="DUF1877"/>
</dbReference>
<reference evidence="1" key="1">
    <citation type="submission" date="2022-09" db="EMBL/GenBank/DDBJ databases">
        <authorList>
            <person name="Yuan C."/>
            <person name="Ke Z."/>
        </authorList>
    </citation>
    <scope>NUCLEOTIDE SEQUENCE</scope>
    <source>
        <strain evidence="1">LB-8</strain>
    </source>
</reference>
<dbReference type="EMBL" id="JAOTIF010000002">
    <property type="protein sequence ID" value="MCU7548298.1"/>
    <property type="molecule type" value="Genomic_DNA"/>
</dbReference>
<dbReference type="InterPro" id="IPR035944">
    <property type="entry name" value="YfbM-like_sf"/>
</dbReference>
<accession>A0A9X2XV34</accession>
<dbReference type="SUPFAM" id="SSF111069">
    <property type="entry name" value="Hypothetical protein yfbM"/>
    <property type="match status" value="1"/>
</dbReference>
<dbReference type="Proteomes" id="UP001155483">
    <property type="component" value="Unassembled WGS sequence"/>
</dbReference>
<gene>
    <name evidence="1" type="ORF">OCK74_04190</name>
</gene>
<reference evidence="1" key="2">
    <citation type="submission" date="2023-04" db="EMBL/GenBank/DDBJ databases">
        <title>Paracnuella aquatica gen. nov., sp. nov., a member of the family Chitinophagaceae isolated from a hot spring.</title>
        <authorList>
            <person name="Wang C."/>
        </authorList>
    </citation>
    <scope>NUCLEOTIDE SEQUENCE</scope>
    <source>
        <strain evidence="1">LB-8</strain>
    </source>
</reference>
<evidence type="ECO:0000313" key="1">
    <source>
        <dbReference type="EMBL" id="MCU7548298.1"/>
    </source>
</evidence>
<evidence type="ECO:0000313" key="2">
    <source>
        <dbReference type="Proteomes" id="UP001155483"/>
    </source>
</evidence>
<dbReference type="AlphaFoldDB" id="A0A9X2XV34"/>
<proteinExistence type="predicted"/>
<dbReference type="RefSeq" id="WP_279295746.1">
    <property type="nucleotide sequence ID" value="NZ_JAOTIF010000002.1"/>
</dbReference>